<proteinExistence type="inferred from homology"/>
<evidence type="ECO:0000256" key="3">
    <source>
        <dbReference type="ARBA" id="ARBA00022475"/>
    </source>
</evidence>
<accession>A0ABW3GER8</accession>
<dbReference type="PANTHER" id="PTHR30561:SF0">
    <property type="entry name" value="GUANIDINIUM EXPORTER"/>
    <property type="match status" value="1"/>
</dbReference>
<keyword evidence="4 9" id="KW-0812">Transmembrane</keyword>
<keyword evidence="12" id="KW-1185">Reference proteome</keyword>
<comment type="similarity">
    <text evidence="7">Belongs to the drug/metabolite transporter (DMT) superfamily. Small multidrug resistance (SMR) (TC 2.A.7.1) family. Gdx/SugE subfamily.</text>
</comment>
<dbReference type="EMBL" id="JBHTJW010000002">
    <property type="protein sequence ID" value="MFD0929106.1"/>
    <property type="molecule type" value="Genomic_DNA"/>
</dbReference>
<sequence length="105" mass="11123">MAWLQLFAAGILEIIFAYAIKESDGFSKLLPSLMTLLTVIGSFWLLSSAMRTIPMGTAYTVWTGIGGVGAFIVGITVLSEPITMLRLLAATLIISGLILMKVGGS</sequence>
<evidence type="ECO:0000256" key="6">
    <source>
        <dbReference type="ARBA" id="ARBA00023136"/>
    </source>
</evidence>
<reference evidence="12" key="1">
    <citation type="journal article" date="2019" name="Int. J. Syst. Evol. Microbiol.">
        <title>The Global Catalogue of Microorganisms (GCM) 10K type strain sequencing project: providing services to taxonomists for standard genome sequencing and annotation.</title>
        <authorList>
            <consortium name="The Broad Institute Genomics Platform"/>
            <consortium name="The Broad Institute Genome Sequencing Center for Infectious Disease"/>
            <person name="Wu L."/>
            <person name="Ma J."/>
        </authorList>
    </citation>
    <scope>NUCLEOTIDE SEQUENCE [LARGE SCALE GENOMIC DNA]</scope>
    <source>
        <strain evidence="12">CCUG 59685</strain>
    </source>
</reference>
<feature type="transmembrane region" description="Helical" evidence="10">
    <location>
        <begin position="59"/>
        <end position="78"/>
    </location>
</feature>
<evidence type="ECO:0000256" key="2">
    <source>
        <dbReference type="ARBA" id="ARBA00022448"/>
    </source>
</evidence>
<keyword evidence="3" id="KW-1003">Cell membrane</keyword>
<feature type="transmembrane region" description="Helical" evidence="10">
    <location>
        <begin position="84"/>
        <end position="102"/>
    </location>
</feature>
<keyword evidence="5 10" id="KW-1133">Transmembrane helix</keyword>
<keyword evidence="2" id="KW-0813">Transport</keyword>
<evidence type="ECO:0000256" key="4">
    <source>
        <dbReference type="ARBA" id="ARBA00022692"/>
    </source>
</evidence>
<evidence type="ECO:0000256" key="9">
    <source>
        <dbReference type="RuleBase" id="RU003942"/>
    </source>
</evidence>
<evidence type="ECO:0000256" key="10">
    <source>
        <dbReference type="SAM" id="Phobius"/>
    </source>
</evidence>
<gene>
    <name evidence="11" type="ORF">ACFQ1T_04855</name>
</gene>
<feature type="transmembrane region" description="Helical" evidence="10">
    <location>
        <begin position="29"/>
        <end position="47"/>
    </location>
</feature>
<evidence type="ECO:0000256" key="1">
    <source>
        <dbReference type="ARBA" id="ARBA00004651"/>
    </source>
</evidence>
<dbReference type="InterPro" id="IPR045324">
    <property type="entry name" value="Small_multidrug_res"/>
</dbReference>
<organism evidence="11 12">
    <name type="scientific">Methylophilus glucosoxydans</name>
    <dbReference type="NCBI Taxonomy" id="752553"/>
    <lineage>
        <taxon>Bacteria</taxon>
        <taxon>Pseudomonadati</taxon>
        <taxon>Pseudomonadota</taxon>
        <taxon>Betaproteobacteria</taxon>
        <taxon>Nitrosomonadales</taxon>
        <taxon>Methylophilaceae</taxon>
        <taxon>Methylophilus</taxon>
    </lineage>
</organism>
<comment type="subcellular location">
    <subcellularLocation>
        <location evidence="1 9">Cell membrane</location>
        <topology evidence="1 9">Multi-pass membrane protein</topology>
    </subcellularLocation>
</comment>
<dbReference type="PANTHER" id="PTHR30561">
    <property type="entry name" value="SMR FAMILY PROTON-DEPENDENT DRUG EFFLUX TRANSPORTER SUGE"/>
    <property type="match status" value="1"/>
</dbReference>
<dbReference type="Pfam" id="PF00893">
    <property type="entry name" value="Multi_Drug_Res"/>
    <property type="match status" value="1"/>
</dbReference>
<dbReference type="InterPro" id="IPR000390">
    <property type="entry name" value="Small_drug/metabolite_transptr"/>
</dbReference>
<evidence type="ECO:0000313" key="11">
    <source>
        <dbReference type="EMBL" id="MFD0929106.1"/>
    </source>
</evidence>
<evidence type="ECO:0000256" key="8">
    <source>
        <dbReference type="ARBA" id="ARBA00039168"/>
    </source>
</evidence>
<evidence type="ECO:0000256" key="5">
    <source>
        <dbReference type="ARBA" id="ARBA00022989"/>
    </source>
</evidence>
<dbReference type="RefSeq" id="WP_194748797.1">
    <property type="nucleotide sequence ID" value="NZ_JBHTJW010000002.1"/>
</dbReference>
<name>A0ABW3GER8_9PROT</name>
<dbReference type="Proteomes" id="UP001597106">
    <property type="component" value="Unassembled WGS sequence"/>
</dbReference>
<dbReference type="Gene3D" id="1.10.3730.20">
    <property type="match status" value="1"/>
</dbReference>
<protein>
    <recommendedName>
        <fullName evidence="8">Guanidinium exporter</fullName>
    </recommendedName>
</protein>
<comment type="caution">
    <text evidence="11">The sequence shown here is derived from an EMBL/GenBank/DDBJ whole genome shotgun (WGS) entry which is preliminary data.</text>
</comment>
<dbReference type="SUPFAM" id="SSF103481">
    <property type="entry name" value="Multidrug resistance efflux transporter EmrE"/>
    <property type="match status" value="1"/>
</dbReference>
<dbReference type="InterPro" id="IPR037185">
    <property type="entry name" value="EmrE-like"/>
</dbReference>
<keyword evidence="6 10" id="KW-0472">Membrane</keyword>
<evidence type="ECO:0000313" key="12">
    <source>
        <dbReference type="Proteomes" id="UP001597106"/>
    </source>
</evidence>
<evidence type="ECO:0000256" key="7">
    <source>
        <dbReference type="ARBA" id="ARBA00038151"/>
    </source>
</evidence>